<reference evidence="2" key="1">
    <citation type="submission" date="2018-08" db="EMBL/GenBank/DDBJ databases">
        <authorList>
            <person name="Grouzdev D.S."/>
            <person name="Krutkina M.S."/>
        </authorList>
    </citation>
    <scope>NUCLEOTIDE SEQUENCE [LARGE SCALE GENOMIC DNA]</scope>
    <source>
        <strain evidence="2">4-11</strain>
    </source>
</reference>
<comment type="caution">
    <text evidence="1">The sequence shown here is derived from an EMBL/GenBank/DDBJ whole genome shotgun (WGS) entry which is preliminary data.</text>
</comment>
<dbReference type="OrthoDB" id="9986351at2"/>
<evidence type="ECO:0000313" key="2">
    <source>
        <dbReference type="Proteomes" id="UP000264002"/>
    </source>
</evidence>
<dbReference type="AlphaFoldDB" id="A0A372MGH2"/>
<name>A0A372MGH2_9SPIR</name>
<dbReference type="RefSeq" id="WP_117330577.1">
    <property type="nucleotide sequence ID" value="NZ_QUWK01000008.1"/>
</dbReference>
<dbReference type="EMBL" id="QUWK01000008">
    <property type="protein sequence ID" value="RFU94543.1"/>
    <property type="molecule type" value="Genomic_DNA"/>
</dbReference>
<protein>
    <submittedName>
        <fullName evidence="1">Uncharacterized protein</fullName>
    </submittedName>
</protein>
<gene>
    <name evidence="1" type="ORF">DYP60_08480</name>
</gene>
<sequence length="133" mass="14929">MYGRIQKHSIKRLYTNAQDAYRVLAHYYLQVTNAGGYILDYLLLPHSIDLLLFFPKSKKDVFAVDSKQLLSLFGTLGSVGKHYPFSGMYELYHASHCFCELGKAGTNVLPFSLETILQVKKSASLCGPSPCLF</sequence>
<accession>A0A372MGH2</accession>
<proteinExistence type="predicted"/>
<organism evidence="1 2">
    <name type="scientific">Sphaerochaeta halotolerans</name>
    <dbReference type="NCBI Taxonomy" id="2293840"/>
    <lineage>
        <taxon>Bacteria</taxon>
        <taxon>Pseudomonadati</taxon>
        <taxon>Spirochaetota</taxon>
        <taxon>Spirochaetia</taxon>
        <taxon>Spirochaetales</taxon>
        <taxon>Sphaerochaetaceae</taxon>
        <taxon>Sphaerochaeta</taxon>
    </lineage>
</organism>
<reference evidence="1 2" key="2">
    <citation type="submission" date="2018-09" db="EMBL/GenBank/DDBJ databases">
        <title>Genome of Sphaerochaeta halotolerans strain 4-11.</title>
        <authorList>
            <person name="Nazina T.N."/>
            <person name="Sokolova D.S."/>
        </authorList>
    </citation>
    <scope>NUCLEOTIDE SEQUENCE [LARGE SCALE GENOMIC DNA]</scope>
    <source>
        <strain evidence="1 2">4-11</strain>
    </source>
</reference>
<dbReference type="Proteomes" id="UP000264002">
    <property type="component" value="Unassembled WGS sequence"/>
</dbReference>
<evidence type="ECO:0000313" key="1">
    <source>
        <dbReference type="EMBL" id="RFU94543.1"/>
    </source>
</evidence>
<keyword evidence="2" id="KW-1185">Reference proteome</keyword>